<gene>
    <name evidence="1" type="ORF">Satyrvirus39_4</name>
</gene>
<name>A0A3G5AEX7_9VIRU</name>
<reference evidence="1" key="1">
    <citation type="submission" date="2018-10" db="EMBL/GenBank/DDBJ databases">
        <title>Hidden diversity of soil giant viruses.</title>
        <authorList>
            <person name="Schulz F."/>
            <person name="Alteio L."/>
            <person name="Goudeau D."/>
            <person name="Ryan E.M."/>
            <person name="Malmstrom R.R."/>
            <person name="Blanchard J."/>
            <person name="Woyke T."/>
        </authorList>
    </citation>
    <scope>NUCLEOTIDE SEQUENCE</scope>
    <source>
        <strain evidence="1">SAV1</strain>
    </source>
</reference>
<evidence type="ECO:0000313" key="1">
    <source>
        <dbReference type="EMBL" id="AYV85776.1"/>
    </source>
</evidence>
<sequence length="42" mass="4806">MSELLVYSSPVLKKFRIYLNIFGSMSSKNNCFGLCIFSLLLK</sequence>
<protein>
    <submittedName>
        <fullName evidence="1">Uncharacterized protein</fullName>
    </submittedName>
</protein>
<accession>A0A3G5AEX7</accession>
<proteinExistence type="predicted"/>
<dbReference type="EMBL" id="MK072475">
    <property type="protein sequence ID" value="AYV85776.1"/>
    <property type="molecule type" value="Genomic_DNA"/>
</dbReference>
<organism evidence="1">
    <name type="scientific">Satyrvirus sp</name>
    <dbReference type="NCBI Taxonomy" id="2487771"/>
    <lineage>
        <taxon>Viruses</taxon>
        <taxon>Varidnaviria</taxon>
        <taxon>Bamfordvirae</taxon>
        <taxon>Nucleocytoviricota</taxon>
        <taxon>Megaviricetes</taxon>
        <taxon>Imitervirales</taxon>
        <taxon>Mimiviridae</taxon>
        <taxon>Megamimivirinae</taxon>
    </lineage>
</organism>